<organism evidence="2 3">
    <name type="scientific">Pseudomonas fluorescens</name>
    <dbReference type="NCBI Taxonomy" id="294"/>
    <lineage>
        <taxon>Bacteria</taxon>
        <taxon>Pseudomonadati</taxon>
        <taxon>Pseudomonadota</taxon>
        <taxon>Gammaproteobacteria</taxon>
        <taxon>Pseudomonadales</taxon>
        <taxon>Pseudomonadaceae</taxon>
        <taxon>Pseudomonas</taxon>
    </lineage>
</organism>
<evidence type="ECO:0000259" key="1">
    <source>
        <dbReference type="Pfam" id="PF18476"/>
    </source>
</evidence>
<proteinExistence type="predicted"/>
<dbReference type="RefSeq" id="WP_150712501.1">
    <property type="nucleotide sequence ID" value="NZ_CABVHK010000014.1"/>
</dbReference>
<sequence length="488" mass="56507">MKSSFTGYYAPTTEQYEVLWKDALFVLDTNVLLNLYRLPTLARDELIGVLELLKDRLWIPHQVGLEFQRGRLTVIANERKSTEEALSAAQNVVGQVKSKVEGLQIDKRGLGIESKPLLDELERSNQKLIDAITAIHNSQLDVSSTDVVRQKLDLLLDQKVGSAPSSQQDLDALVSDGEERFNNKIPPGFADSDKDKNPNDAYFIYDHIKYQRKFGDLILWKQLLHHVKETKVKKVLFITADRKEDWWWREQGKTIGPHPELMREIKREGEVELFWMYSSVQFVEHANKYSKAKVSTESVAEIEQVAQFDADHAYPKAYNNDMENSLTTLYRHEHFRKEIDITHQENMLFHWLSRTVQNLLPNPTGSPEFIASTPKGKHGYILSRGLQVSGDIESTQIPTRVRKALFQVLDGKLSALTVLFILDDLETEYLLRNDQMLTLRERIEFMLKQNPITEIYVGEFFQDKFRVLLHHRGYPSRFSKFKSDPDVE</sequence>
<dbReference type="InterPro" id="IPR041578">
    <property type="entry name" value="PIN_8"/>
</dbReference>
<dbReference type="AlphaFoldDB" id="A0A5E6VG20"/>
<dbReference type="Pfam" id="PF18476">
    <property type="entry name" value="PIN_8"/>
    <property type="match status" value="1"/>
</dbReference>
<protein>
    <recommendedName>
        <fullName evidence="1">PIN like domain-containing protein</fullName>
    </recommendedName>
</protein>
<dbReference type="Proteomes" id="UP000326953">
    <property type="component" value="Unassembled WGS sequence"/>
</dbReference>
<name>A0A5E6VG20_PSEFL</name>
<dbReference type="EMBL" id="CABVHK010000014">
    <property type="protein sequence ID" value="VVN16715.1"/>
    <property type="molecule type" value="Genomic_DNA"/>
</dbReference>
<reference evidence="2 3" key="1">
    <citation type="submission" date="2019-09" db="EMBL/GenBank/DDBJ databases">
        <authorList>
            <person name="Chandra G."/>
            <person name="Truman W A."/>
        </authorList>
    </citation>
    <scope>NUCLEOTIDE SEQUENCE [LARGE SCALE GENOMIC DNA]</scope>
    <source>
        <strain evidence="2">PS662</strain>
    </source>
</reference>
<dbReference type="OrthoDB" id="9182727at2"/>
<evidence type="ECO:0000313" key="2">
    <source>
        <dbReference type="EMBL" id="VVN16715.1"/>
    </source>
</evidence>
<gene>
    <name evidence="2" type="ORF">PS662_04136</name>
</gene>
<accession>A0A5E6VG20</accession>
<evidence type="ECO:0000313" key="3">
    <source>
        <dbReference type="Proteomes" id="UP000326953"/>
    </source>
</evidence>
<feature type="domain" description="PIN like" evidence="1">
    <location>
        <begin position="24"/>
        <end position="261"/>
    </location>
</feature>